<evidence type="ECO:0000313" key="1">
    <source>
        <dbReference type="EMBL" id="OAQ79640.1"/>
    </source>
</evidence>
<dbReference type="AlphaFoldDB" id="A0A179GQL1"/>
<gene>
    <name evidence="1" type="ORF">VFPBJ_05225</name>
    <name evidence="2" type="ORF">VFPFJ_07425</name>
</gene>
<organism evidence="1 3">
    <name type="scientific">Purpureocillium lilacinum</name>
    <name type="common">Paecilomyces lilacinus</name>
    <dbReference type="NCBI Taxonomy" id="33203"/>
    <lineage>
        <taxon>Eukaryota</taxon>
        <taxon>Fungi</taxon>
        <taxon>Dikarya</taxon>
        <taxon>Ascomycota</taxon>
        <taxon>Pezizomycotina</taxon>
        <taxon>Sordariomycetes</taxon>
        <taxon>Hypocreomycetidae</taxon>
        <taxon>Hypocreales</taxon>
        <taxon>Ophiocordycipitaceae</taxon>
        <taxon>Purpureocillium</taxon>
    </lineage>
</organism>
<reference evidence="1 3" key="1">
    <citation type="submission" date="2016-01" db="EMBL/GenBank/DDBJ databases">
        <title>Biosynthesis of antibiotic leucinostatins and their inhibition on Phytophthora in bio-control Purpureocillium lilacinum.</title>
        <authorList>
            <person name="Wang G."/>
            <person name="Liu Z."/>
            <person name="Lin R."/>
            <person name="Li E."/>
            <person name="Mao Z."/>
            <person name="Ling J."/>
            <person name="Yin W."/>
            <person name="Xie B."/>
        </authorList>
    </citation>
    <scope>NUCLEOTIDE SEQUENCE [LARGE SCALE GENOMIC DNA]</scope>
    <source>
        <strain evidence="1">PLBJ-1</strain>
        <strain evidence="2">PLFJ-1</strain>
    </source>
</reference>
<dbReference type="Proteomes" id="UP000078240">
    <property type="component" value="Unassembled WGS sequence"/>
</dbReference>
<accession>A0A179GQL1</accession>
<sequence length="267" mass="29572">MPSEVLPKCSSRRRHRRLGNYRGLSQGRTRQHQPWPRPCLCAHAAPWMREPHSALPCQPSSVHLHLHLYMPWLNAVWCQLKKSSSRLVVIYLRLPLSLCPHGLAPFGPGDGRDGQTAGRPGAAAAACLPAVGNVPESPDRRRAVRASPQWTRVLDGTKEVNLRDVRDLASPSTAETLVMGDTGPILMSKKANEMTGTTISPVFVIFVLQCNAWRAGLRGARRNSNRRGRSGRLQRLRWKSRSCASNNCYCSNGDEDAGGWATWLASR</sequence>
<proteinExistence type="predicted"/>
<evidence type="ECO:0000313" key="2">
    <source>
        <dbReference type="EMBL" id="OAQ88960.1"/>
    </source>
</evidence>
<dbReference type="Proteomes" id="UP000078340">
    <property type="component" value="Unassembled WGS sequence"/>
</dbReference>
<protein>
    <submittedName>
        <fullName evidence="1">Uncharacterized protein</fullName>
    </submittedName>
</protein>
<dbReference type="EMBL" id="LSBH01000004">
    <property type="protein sequence ID" value="OAQ79640.1"/>
    <property type="molecule type" value="Genomic_DNA"/>
</dbReference>
<evidence type="ECO:0000313" key="3">
    <source>
        <dbReference type="Proteomes" id="UP000078240"/>
    </source>
</evidence>
<name>A0A179GQL1_PURLI</name>
<dbReference type="EMBL" id="LSBI01000006">
    <property type="protein sequence ID" value="OAQ88960.1"/>
    <property type="molecule type" value="Genomic_DNA"/>
</dbReference>
<comment type="caution">
    <text evidence="1">The sequence shown here is derived from an EMBL/GenBank/DDBJ whole genome shotgun (WGS) entry which is preliminary data.</text>
</comment>